<feature type="non-terminal residue" evidence="1">
    <location>
        <position position="1"/>
    </location>
</feature>
<organism evidence="1 2">
    <name type="scientific">Candidatus Acidiferrum panamense</name>
    <dbReference type="NCBI Taxonomy" id="2741543"/>
    <lineage>
        <taxon>Bacteria</taxon>
        <taxon>Pseudomonadati</taxon>
        <taxon>Acidobacteriota</taxon>
        <taxon>Terriglobia</taxon>
        <taxon>Candidatus Acidiferrales</taxon>
        <taxon>Candidatus Acidiferrum</taxon>
    </lineage>
</organism>
<dbReference type="Proteomes" id="UP000567293">
    <property type="component" value="Unassembled WGS sequence"/>
</dbReference>
<dbReference type="EMBL" id="JACDQQ010001534">
    <property type="protein sequence ID" value="MBA0086481.1"/>
    <property type="molecule type" value="Genomic_DNA"/>
</dbReference>
<evidence type="ECO:0000313" key="2">
    <source>
        <dbReference type="Proteomes" id="UP000567293"/>
    </source>
</evidence>
<keyword evidence="2" id="KW-1185">Reference proteome</keyword>
<dbReference type="AlphaFoldDB" id="A0A7V8NSA3"/>
<gene>
    <name evidence="1" type="ORF">HRJ53_15990</name>
</gene>
<protein>
    <submittedName>
        <fullName evidence="1">Uncharacterized protein</fullName>
    </submittedName>
</protein>
<proteinExistence type="predicted"/>
<accession>A0A7V8NSA3</accession>
<reference evidence="1" key="1">
    <citation type="submission" date="2020-06" db="EMBL/GenBank/DDBJ databases">
        <title>Legume-microbial interactions unlock mineral nutrients during tropical forest succession.</title>
        <authorList>
            <person name="Epihov D.Z."/>
        </authorList>
    </citation>
    <scope>NUCLEOTIDE SEQUENCE [LARGE SCALE GENOMIC DNA]</scope>
    <source>
        <strain evidence="1">Pan2503</strain>
    </source>
</reference>
<sequence length="382" mass="41305">YTLTITAAGFTDEKTNVSAVSGENPPLPPVVLQIAPAISKVDVSLPPHELAVQQVHAEEKQRLLGIIPNFYVTYDPNAAPLTAAQKFQLGLRTLIDPEVILGNAAGAGIEQWRNTTDRQFGQGMEGYGKRFGVDYAASVTHVLIGHTLTQSVFHQDPRYFYKGTGSFRSRFLYAIGTAFVAKGDNGHWQPDYSDMLGGLAAREILSPLHSTTSRPGLRAFHGFLLGFSGRASSHLMQEFIYRWLTTHVPKTVARPRPVLRDGTPVSLFSVEDLRSATTETAKPVTFVLSKDVEAGGVIAAKAGSKVVGQLTYTAAQSAAGAVDSVHLSLENVHLKIGETDIPLRSTSQKAGAGVVEYHWLEDTGRIALVLYVARDVTLAQAR</sequence>
<name>A0A7V8NSA3_9BACT</name>
<evidence type="ECO:0000313" key="1">
    <source>
        <dbReference type="EMBL" id="MBA0086481.1"/>
    </source>
</evidence>
<comment type="caution">
    <text evidence="1">The sequence shown here is derived from an EMBL/GenBank/DDBJ whole genome shotgun (WGS) entry which is preliminary data.</text>
</comment>